<proteinExistence type="predicted"/>
<dbReference type="RefSeq" id="WP_257233535.1">
    <property type="nucleotide sequence ID" value="NZ_QPJC01000001.1"/>
</dbReference>
<name>A0A368W4F4_9ACTN</name>
<organism evidence="1 2">
    <name type="scientific">Halopolyspora algeriensis</name>
    <dbReference type="NCBI Taxonomy" id="1500506"/>
    <lineage>
        <taxon>Bacteria</taxon>
        <taxon>Bacillati</taxon>
        <taxon>Actinomycetota</taxon>
        <taxon>Actinomycetes</taxon>
        <taxon>Actinomycetes incertae sedis</taxon>
        <taxon>Halopolyspora</taxon>
    </lineage>
</organism>
<reference evidence="1 2" key="1">
    <citation type="submission" date="2018-07" db="EMBL/GenBank/DDBJ databases">
        <title>Genomic Encyclopedia of Type Strains, Phase III (KMG-III): the genomes of soil and plant-associated and newly described type strains.</title>
        <authorList>
            <person name="Whitman W."/>
        </authorList>
    </citation>
    <scope>NUCLEOTIDE SEQUENCE [LARGE SCALE GENOMIC DNA]</scope>
    <source>
        <strain evidence="1 2">CECT 8575</strain>
    </source>
</reference>
<sequence length="40" mass="4452">MTALVLGAVLLAIVAALLGIESALDWMRRLTRGCTKRRRR</sequence>
<comment type="caution">
    <text evidence="1">The sequence shown here is derived from an EMBL/GenBank/DDBJ whole genome shotgun (WGS) entry which is preliminary data.</text>
</comment>
<dbReference type="EMBL" id="QPJC01000001">
    <property type="protein sequence ID" value="RCW46940.1"/>
    <property type="molecule type" value="Genomic_DNA"/>
</dbReference>
<gene>
    <name evidence="1" type="ORF">DFQ14_101280</name>
</gene>
<dbReference type="Proteomes" id="UP000253495">
    <property type="component" value="Unassembled WGS sequence"/>
</dbReference>
<evidence type="ECO:0000313" key="2">
    <source>
        <dbReference type="Proteomes" id="UP000253495"/>
    </source>
</evidence>
<dbReference type="AlphaFoldDB" id="A0A368W4F4"/>
<protein>
    <submittedName>
        <fullName evidence="1">Uncharacterized protein</fullName>
    </submittedName>
</protein>
<evidence type="ECO:0000313" key="1">
    <source>
        <dbReference type="EMBL" id="RCW46940.1"/>
    </source>
</evidence>
<accession>A0A368W4F4</accession>
<keyword evidence="2" id="KW-1185">Reference proteome</keyword>